<accession>A0A8X8DA70</accession>
<gene>
    <name evidence="1" type="ORF">POTOM_010281</name>
</gene>
<evidence type="ECO:0000313" key="1">
    <source>
        <dbReference type="EMBL" id="KAG6784584.1"/>
    </source>
</evidence>
<dbReference type="Proteomes" id="UP000886885">
    <property type="component" value="Chromosome 2D"/>
</dbReference>
<comment type="caution">
    <text evidence="1">The sequence shown here is derived from an EMBL/GenBank/DDBJ whole genome shotgun (WGS) entry which is preliminary data.</text>
</comment>
<dbReference type="EMBL" id="JAAWWB010000004">
    <property type="protein sequence ID" value="KAG6784584.1"/>
    <property type="molecule type" value="Genomic_DNA"/>
</dbReference>
<organism evidence="1 2">
    <name type="scientific">Populus tomentosa</name>
    <name type="common">Chinese white poplar</name>
    <dbReference type="NCBI Taxonomy" id="118781"/>
    <lineage>
        <taxon>Eukaryota</taxon>
        <taxon>Viridiplantae</taxon>
        <taxon>Streptophyta</taxon>
        <taxon>Embryophyta</taxon>
        <taxon>Tracheophyta</taxon>
        <taxon>Spermatophyta</taxon>
        <taxon>Magnoliopsida</taxon>
        <taxon>eudicotyledons</taxon>
        <taxon>Gunneridae</taxon>
        <taxon>Pentapetalae</taxon>
        <taxon>rosids</taxon>
        <taxon>fabids</taxon>
        <taxon>Malpighiales</taxon>
        <taxon>Salicaceae</taxon>
        <taxon>Saliceae</taxon>
        <taxon>Populus</taxon>
    </lineage>
</organism>
<keyword evidence="2" id="KW-1185">Reference proteome</keyword>
<dbReference type="AlphaFoldDB" id="A0A8X8DA70"/>
<reference evidence="1" key="1">
    <citation type="journal article" date="2020" name="bioRxiv">
        <title>Hybrid origin of Populus tomentosa Carr. identified through genome sequencing and phylogenomic analysis.</title>
        <authorList>
            <person name="An X."/>
            <person name="Gao K."/>
            <person name="Chen Z."/>
            <person name="Li J."/>
            <person name="Yang X."/>
            <person name="Yang X."/>
            <person name="Zhou J."/>
            <person name="Guo T."/>
            <person name="Zhao T."/>
            <person name="Huang S."/>
            <person name="Miao D."/>
            <person name="Khan W.U."/>
            <person name="Rao P."/>
            <person name="Ye M."/>
            <person name="Lei B."/>
            <person name="Liao W."/>
            <person name="Wang J."/>
            <person name="Ji L."/>
            <person name="Li Y."/>
            <person name="Guo B."/>
            <person name="Mustafa N.S."/>
            <person name="Li S."/>
            <person name="Yun Q."/>
            <person name="Keller S.R."/>
            <person name="Mao J."/>
            <person name="Zhang R."/>
            <person name="Strauss S.H."/>
        </authorList>
    </citation>
    <scope>NUCLEOTIDE SEQUENCE</scope>
    <source>
        <strain evidence="1">GM15</strain>
        <tissue evidence="1">Leaf</tissue>
    </source>
</reference>
<evidence type="ECO:0000313" key="2">
    <source>
        <dbReference type="Proteomes" id="UP000886885"/>
    </source>
</evidence>
<proteinExistence type="predicted"/>
<name>A0A8X8DA70_POPTO</name>
<sequence>MTNKTPDLNSNSKTSSLSIDPSCWFFSQTSMLMRLIWEQMLSIASAKLVICWPLWSDISAFLPSLTRPAPYNEGVNLALLSV</sequence>
<protein>
    <submittedName>
        <fullName evidence="1">Uncharacterized protein</fullName>
    </submittedName>
</protein>